<name>A0A9D5JSG0_9BACT</name>
<dbReference type="SMART" id="SM00387">
    <property type="entry name" value="HATPase_c"/>
    <property type="match status" value="1"/>
</dbReference>
<keyword evidence="8" id="KW-0902">Two-component regulatory system</keyword>
<evidence type="ECO:0000256" key="8">
    <source>
        <dbReference type="ARBA" id="ARBA00023012"/>
    </source>
</evidence>
<dbReference type="Gene3D" id="3.30.565.10">
    <property type="entry name" value="Histidine kinase-like ATPase, C-terminal domain"/>
    <property type="match status" value="1"/>
</dbReference>
<proteinExistence type="predicted"/>
<dbReference type="GO" id="GO:0005524">
    <property type="term" value="F:ATP binding"/>
    <property type="evidence" value="ECO:0007669"/>
    <property type="project" value="UniProtKB-KW"/>
</dbReference>
<reference evidence="10" key="1">
    <citation type="submission" date="2019-11" db="EMBL/GenBank/DDBJ databases">
        <title>Microbial mats filling the niche in hypersaline microbial mats.</title>
        <authorList>
            <person name="Wong H.L."/>
            <person name="Macleod F.I."/>
            <person name="White R.A. III"/>
            <person name="Burns B.P."/>
        </authorList>
    </citation>
    <scope>NUCLEOTIDE SEQUENCE</scope>
    <source>
        <strain evidence="10">Rbin_158</strain>
    </source>
</reference>
<dbReference type="SUPFAM" id="SSF47384">
    <property type="entry name" value="Homodimeric domain of signal transducing histidine kinase"/>
    <property type="match status" value="1"/>
</dbReference>
<evidence type="ECO:0000313" key="10">
    <source>
        <dbReference type="EMBL" id="MBD3323390.1"/>
    </source>
</evidence>
<evidence type="ECO:0000256" key="5">
    <source>
        <dbReference type="ARBA" id="ARBA00022741"/>
    </source>
</evidence>
<evidence type="ECO:0000256" key="1">
    <source>
        <dbReference type="ARBA" id="ARBA00000085"/>
    </source>
</evidence>
<dbReference type="PANTHER" id="PTHR43065">
    <property type="entry name" value="SENSOR HISTIDINE KINASE"/>
    <property type="match status" value="1"/>
</dbReference>
<dbReference type="InterPro" id="IPR036097">
    <property type="entry name" value="HisK_dim/P_sf"/>
</dbReference>
<keyword evidence="5" id="KW-0547">Nucleotide-binding</keyword>
<dbReference type="InterPro" id="IPR004358">
    <property type="entry name" value="Sig_transdc_His_kin-like_C"/>
</dbReference>
<evidence type="ECO:0000313" key="11">
    <source>
        <dbReference type="Proteomes" id="UP000649604"/>
    </source>
</evidence>
<dbReference type="EC" id="2.7.13.3" evidence="2"/>
<dbReference type="InterPro" id="IPR003661">
    <property type="entry name" value="HisK_dim/P_dom"/>
</dbReference>
<keyword evidence="3" id="KW-0597">Phosphoprotein</keyword>
<sequence length="279" mass="31082">MQHRQIEPPPIFGEVPSLIPVLQALRTRMTDSQSQEREVFQDAQALQHALTRRLDDHGEARLENQQSMLMHGIKNALAGILASAELLRANDLTPAERDEVFDMIRSDIEKIIALIEECQPLAEEQPSRRPWQPHSLTALIQEIRMLVERDLAHQGIVIATDLQYTGLVEMDRVQMKHAVLNLLYNARDAMPRGGTVTILTRLVEEMVQVEIIDTGCGISPDVQAQMLDPGVTKGKPQGSGLGLTIVKQILEQHHGHCEVESVVSQGTTVRLSIPRAQGM</sequence>
<keyword evidence="6" id="KW-0418">Kinase</keyword>
<evidence type="ECO:0000256" key="4">
    <source>
        <dbReference type="ARBA" id="ARBA00022679"/>
    </source>
</evidence>
<evidence type="ECO:0000259" key="9">
    <source>
        <dbReference type="PROSITE" id="PS50109"/>
    </source>
</evidence>
<protein>
    <recommendedName>
        <fullName evidence="2">histidine kinase</fullName>
        <ecNumber evidence="2">2.7.13.3</ecNumber>
    </recommendedName>
</protein>
<dbReference type="InterPro" id="IPR036890">
    <property type="entry name" value="HATPase_C_sf"/>
</dbReference>
<dbReference type="AlphaFoldDB" id="A0A9D5JSG0"/>
<gene>
    <name evidence="10" type="ORF">GF339_02330</name>
</gene>
<dbReference type="GO" id="GO:0000155">
    <property type="term" value="F:phosphorelay sensor kinase activity"/>
    <property type="evidence" value="ECO:0007669"/>
    <property type="project" value="InterPro"/>
</dbReference>
<dbReference type="InterPro" id="IPR005467">
    <property type="entry name" value="His_kinase_dom"/>
</dbReference>
<keyword evidence="7" id="KW-0067">ATP-binding</keyword>
<dbReference type="PROSITE" id="PS50109">
    <property type="entry name" value="HIS_KIN"/>
    <property type="match status" value="1"/>
</dbReference>
<keyword evidence="4" id="KW-0808">Transferase</keyword>
<evidence type="ECO:0000256" key="3">
    <source>
        <dbReference type="ARBA" id="ARBA00022553"/>
    </source>
</evidence>
<evidence type="ECO:0000256" key="7">
    <source>
        <dbReference type="ARBA" id="ARBA00022840"/>
    </source>
</evidence>
<dbReference type="Pfam" id="PF02518">
    <property type="entry name" value="HATPase_c"/>
    <property type="match status" value="1"/>
</dbReference>
<dbReference type="SMART" id="SM00388">
    <property type="entry name" value="HisKA"/>
    <property type="match status" value="1"/>
</dbReference>
<comment type="caution">
    <text evidence="10">The sequence shown here is derived from an EMBL/GenBank/DDBJ whole genome shotgun (WGS) entry which is preliminary data.</text>
</comment>
<comment type="catalytic activity">
    <reaction evidence="1">
        <text>ATP + protein L-histidine = ADP + protein N-phospho-L-histidine.</text>
        <dbReference type="EC" id="2.7.13.3"/>
    </reaction>
</comment>
<organism evidence="10 11">
    <name type="scientific">candidate division KSB3 bacterium</name>
    <dbReference type="NCBI Taxonomy" id="2044937"/>
    <lineage>
        <taxon>Bacteria</taxon>
        <taxon>candidate division KSB3</taxon>
    </lineage>
</organism>
<feature type="domain" description="Histidine kinase" evidence="9">
    <location>
        <begin position="68"/>
        <end position="277"/>
    </location>
</feature>
<dbReference type="PRINTS" id="PR00344">
    <property type="entry name" value="BCTRLSENSOR"/>
</dbReference>
<dbReference type="CDD" id="cd00082">
    <property type="entry name" value="HisKA"/>
    <property type="match status" value="1"/>
</dbReference>
<dbReference type="Gene3D" id="1.10.287.130">
    <property type="match status" value="1"/>
</dbReference>
<accession>A0A9D5JSG0</accession>
<dbReference type="EMBL" id="WJJP01000068">
    <property type="protein sequence ID" value="MBD3323390.1"/>
    <property type="molecule type" value="Genomic_DNA"/>
</dbReference>
<dbReference type="Proteomes" id="UP000649604">
    <property type="component" value="Unassembled WGS sequence"/>
</dbReference>
<dbReference type="PANTHER" id="PTHR43065:SF10">
    <property type="entry name" value="PEROXIDE STRESS-ACTIVATED HISTIDINE KINASE MAK3"/>
    <property type="match status" value="1"/>
</dbReference>
<dbReference type="Pfam" id="PF00512">
    <property type="entry name" value="HisKA"/>
    <property type="match status" value="1"/>
</dbReference>
<evidence type="ECO:0000256" key="2">
    <source>
        <dbReference type="ARBA" id="ARBA00012438"/>
    </source>
</evidence>
<dbReference type="InterPro" id="IPR003594">
    <property type="entry name" value="HATPase_dom"/>
</dbReference>
<dbReference type="SUPFAM" id="SSF55874">
    <property type="entry name" value="ATPase domain of HSP90 chaperone/DNA topoisomerase II/histidine kinase"/>
    <property type="match status" value="1"/>
</dbReference>
<evidence type="ECO:0000256" key="6">
    <source>
        <dbReference type="ARBA" id="ARBA00022777"/>
    </source>
</evidence>